<protein>
    <submittedName>
        <fullName evidence="1">Uncharacterized protein</fullName>
    </submittedName>
</protein>
<comment type="caution">
    <text evidence="1">The sequence shown here is derived from an EMBL/GenBank/DDBJ whole genome shotgun (WGS) entry which is preliminary data.</text>
</comment>
<dbReference type="RefSeq" id="WP_058744086.1">
    <property type="nucleotide sequence ID" value="NZ_LDTF01000007.1"/>
</dbReference>
<reference evidence="1 2" key="1">
    <citation type="journal article" date="2016" name="Front. Microbiol.">
        <title>Genomic Resource of Rice Seed Associated Bacteria.</title>
        <authorList>
            <person name="Midha S."/>
            <person name="Bansal K."/>
            <person name="Sharma S."/>
            <person name="Kumar N."/>
            <person name="Patil P.P."/>
            <person name="Chaudhry V."/>
            <person name="Patil P.B."/>
        </authorList>
    </citation>
    <scope>NUCLEOTIDE SEQUENCE [LARGE SCALE GENOMIC DNA]</scope>
    <source>
        <strain evidence="1 2">NS355</strain>
    </source>
</reference>
<dbReference type="AlphaFoldDB" id="A0A147IYN3"/>
<gene>
    <name evidence="1" type="ORF">NS355_01775</name>
</gene>
<dbReference type="PATRIC" id="fig|172044.3.peg.2613"/>
<sequence>MQGEVRVAEIWIDIVDPPEEALHRLAIIDPSIAIERVDGGFALRSETSTRERIEDAWLCVMTNERLLHANAEARRLVLAELLS</sequence>
<organism evidence="1 2">
    <name type="scientific">Sphingomonas yabuuchiae</name>
    <dbReference type="NCBI Taxonomy" id="172044"/>
    <lineage>
        <taxon>Bacteria</taxon>
        <taxon>Pseudomonadati</taxon>
        <taxon>Pseudomonadota</taxon>
        <taxon>Alphaproteobacteria</taxon>
        <taxon>Sphingomonadales</taxon>
        <taxon>Sphingomonadaceae</taxon>
        <taxon>Sphingomonas</taxon>
    </lineage>
</organism>
<evidence type="ECO:0000313" key="1">
    <source>
        <dbReference type="EMBL" id="KTW00950.1"/>
    </source>
</evidence>
<dbReference type="Proteomes" id="UP000073923">
    <property type="component" value="Unassembled WGS sequence"/>
</dbReference>
<accession>A0A147IYN3</accession>
<proteinExistence type="predicted"/>
<evidence type="ECO:0000313" key="2">
    <source>
        <dbReference type="Proteomes" id="UP000073923"/>
    </source>
</evidence>
<name>A0A147IYN3_9SPHN</name>
<dbReference type="EMBL" id="LDTF01000007">
    <property type="protein sequence ID" value="KTW00950.1"/>
    <property type="molecule type" value="Genomic_DNA"/>
</dbReference>